<dbReference type="GO" id="GO:0015293">
    <property type="term" value="F:symporter activity"/>
    <property type="evidence" value="ECO:0007669"/>
    <property type="project" value="UniProtKB-KW"/>
</dbReference>
<sequence length="417" mass="44228">MDGRLKGKKTSTFFKSYGFTLLLILSILVGSGLGILLKKDAALLKPLGDIFLNLLFTALVPLVFFSIASAVAGMSNGRRLGKILSAMLAVFILTGTAASVLMVIGVSIYPPATGVHIELQSAGDIQQLKTSEQIVKAFTANDFNEILSKKNMLALILFSILVGLATSSLKERGRAFADFLTSASDVMMKVISFIMYYAPVGLCAYFAYLTGVFGPDLLGSYFRAMSLYYPLTIFYFFTGFTIYAYLAGKGRGVRTFWKNIIPPALTALATGSSVATIPSNLEAANRSGVPKDISELIIPIGATIHMDGSCLAAVLKIAFLFGIFQMDFSGPGTLLTAVGIALLSGTVMSGIPGGGFIGELLIISLYGFPLEAFPIISMIGVLVDPPATMVNATGDNVCSMIAARILGGKNWMKGIDI</sequence>
<evidence type="ECO:0000313" key="9">
    <source>
        <dbReference type="Proteomes" id="UP000001933"/>
    </source>
</evidence>
<evidence type="ECO:0000256" key="6">
    <source>
        <dbReference type="ARBA" id="ARBA00023136"/>
    </source>
</evidence>
<proteinExistence type="predicted"/>
<feature type="transmembrane region" description="Helical" evidence="7">
    <location>
        <begin position="152"/>
        <end position="169"/>
    </location>
</feature>
<dbReference type="Proteomes" id="UP000001933">
    <property type="component" value="Chromosome"/>
</dbReference>
<dbReference type="STRING" id="56780.SYN_01421"/>
<gene>
    <name evidence="8" type="ORF">SYN_01421</name>
</gene>
<dbReference type="GO" id="GO:0005886">
    <property type="term" value="C:plasma membrane"/>
    <property type="evidence" value="ECO:0007669"/>
    <property type="project" value="UniProtKB-SubCell"/>
</dbReference>
<feature type="transmembrane region" description="Helical" evidence="7">
    <location>
        <begin position="334"/>
        <end position="357"/>
    </location>
</feature>
<dbReference type="InterPro" id="IPR036458">
    <property type="entry name" value="Na:dicarbo_symporter_sf"/>
</dbReference>
<dbReference type="RefSeq" id="WP_011416138.1">
    <property type="nucleotide sequence ID" value="NC_007759.1"/>
</dbReference>
<keyword evidence="6 7" id="KW-0472">Membrane</keyword>
<dbReference type="InterPro" id="IPR001991">
    <property type="entry name" value="Na-dicarboxylate_symporter"/>
</dbReference>
<keyword evidence="9" id="KW-1185">Reference proteome</keyword>
<accession>Q2LQN6</accession>
<feature type="transmembrane region" description="Helical" evidence="7">
    <location>
        <begin position="83"/>
        <end position="109"/>
    </location>
</feature>
<keyword evidence="3" id="KW-1003">Cell membrane</keyword>
<dbReference type="SUPFAM" id="SSF118215">
    <property type="entry name" value="Proton glutamate symport protein"/>
    <property type="match status" value="1"/>
</dbReference>
<dbReference type="AlphaFoldDB" id="Q2LQN6"/>
<dbReference type="KEGG" id="sat:SYN_01421"/>
<dbReference type="Gene3D" id="1.10.3860.10">
    <property type="entry name" value="Sodium:dicarboxylate symporter"/>
    <property type="match status" value="1"/>
</dbReference>
<dbReference type="PRINTS" id="PR00173">
    <property type="entry name" value="EDTRNSPORT"/>
</dbReference>
<keyword evidence="5 7" id="KW-1133">Transmembrane helix</keyword>
<evidence type="ECO:0000256" key="5">
    <source>
        <dbReference type="ARBA" id="ARBA00022989"/>
    </source>
</evidence>
<dbReference type="PANTHER" id="PTHR42865:SF7">
    <property type="entry name" value="PROTON_GLUTAMATE-ASPARTATE SYMPORTER"/>
    <property type="match status" value="1"/>
</dbReference>
<organism evidence="8 9">
    <name type="scientific">Syntrophus aciditrophicus (strain SB)</name>
    <dbReference type="NCBI Taxonomy" id="56780"/>
    <lineage>
        <taxon>Bacteria</taxon>
        <taxon>Pseudomonadati</taxon>
        <taxon>Thermodesulfobacteriota</taxon>
        <taxon>Syntrophia</taxon>
        <taxon>Syntrophales</taxon>
        <taxon>Syntrophaceae</taxon>
        <taxon>Syntrophus</taxon>
    </lineage>
</organism>
<feature type="transmembrane region" description="Helical" evidence="7">
    <location>
        <begin position="50"/>
        <end position="71"/>
    </location>
</feature>
<name>Q2LQN6_SYNAS</name>
<keyword evidence="2" id="KW-0813">Transport</keyword>
<dbReference type="eggNOG" id="COG1301">
    <property type="taxonomic scope" value="Bacteria"/>
</dbReference>
<feature type="transmembrane region" description="Helical" evidence="7">
    <location>
        <begin position="260"/>
        <end position="277"/>
    </location>
</feature>
<evidence type="ECO:0000256" key="4">
    <source>
        <dbReference type="ARBA" id="ARBA00022692"/>
    </source>
</evidence>
<evidence type="ECO:0000256" key="2">
    <source>
        <dbReference type="ARBA" id="ARBA00022448"/>
    </source>
</evidence>
<comment type="subcellular location">
    <subcellularLocation>
        <location evidence="1">Cell membrane</location>
        <topology evidence="1">Multi-pass membrane protein</topology>
    </subcellularLocation>
</comment>
<reference evidence="8 9" key="1">
    <citation type="journal article" date="2007" name="Proc. Natl. Acad. Sci. U.S.A.">
        <title>The genome of Syntrophus aciditrophicus: life at the thermodynamic limit of microbial growth.</title>
        <authorList>
            <person name="McInerney M.J."/>
            <person name="Rohlin L."/>
            <person name="Mouttaki H."/>
            <person name="Kim U."/>
            <person name="Krupp R.S."/>
            <person name="Rios-Hernandez L."/>
            <person name="Sieber J."/>
            <person name="Struchtemeyer C.G."/>
            <person name="Bhattacharyya A."/>
            <person name="Campbell J.W."/>
            <person name="Gunsalus R.P."/>
        </authorList>
    </citation>
    <scope>NUCLEOTIDE SEQUENCE [LARGE SCALE GENOMIC DNA]</scope>
    <source>
        <strain evidence="8 9">SB</strain>
    </source>
</reference>
<dbReference type="InParanoid" id="Q2LQN6"/>
<protein>
    <submittedName>
        <fullName evidence="8">Proton/sodium-glutamate symport protein</fullName>
    </submittedName>
</protein>
<dbReference type="PANTHER" id="PTHR42865">
    <property type="entry name" value="PROTON/GLUTAMATE-ASPARTATE SYMPORTER"/>
    <property type="match status" value="1"/>
</dbReference>
<dbReference type="HOGENOM" id="CLU_019375_7_2_7"/>
<evidence type="ECO:0000256" key="7">
    <source>
        <dbReference type="SAM" id="Phobius"/>
    </source>
</evidence>
<feature type="transmembrane region" description="Helical" evidence="7">
    <location>
        <begin position="228"/>
        <end position="248"/>
    </location>
</feature>
<evidence type="ECO:0000313" key="8">
    <source>
        <dbReference type="EMBL" id="ABC76104.1"/>
    </source>
</evidence>
<feature type="transmembrane region" description="Helical" evidence="7">
    <location>
        <begin position="297"/>
        <end position="322"/>
    </location>
</feature>
<dbReference type="EMBL" id="CP000252">
    <property type="protein sequence ID" value="ABC76104.1"/>
    <property type="molecule type" value="Genomic_DNA"/>
</dbReference>
<keyword evidence="4 7" id="KW-0812">Transmembrane</keyword>
<dbReference type="Pfam" id="PF00375">
    <property type="entry name" value="SDF"/>
    <property type="match status" value="1"/>
</dbReference>
<evidence type="ECO:0000256" key="3">
    <source>
        <dbReference type="ARBA" id="ARBA00022475"/>
    </source>
</evidence>
<evidence type="ECO:0000256" key="1">
    <source>
        <dbReference type="ARBA" id="ARBA00004651"/>
    </source>
</evidence>
<feature type="transmembrane region" description="Helical" evidence="7">
    <location>
        <begin position="363"/>
        <end position="383"/>
    </location>
</feature>
<feature type="transmembrane region" description="Helical" evidence="7">
    <location>
        <begin position="190"/>
        <end position="208"/>
    </location>
</feature>
<dbReference type="GO" id="GO:0006835">
    <property type="term" value="P:dicarboxylic acid transport"/>
    <property type="evidence" value="ECO:0007669"/>
    <property type="project" value="TreeGrafter"/>
</dbReference>
<dbReference type="FunCoup" id="Q2LQN6">
    <property type="interactions" value="181"/>
</dbReference>
<dbReference type="OrthoDB" id="9766690at2"/>